<proteinExistence type="predicted"/>
<evidence type="ECO:0000313" key="1">
    <source>
        <dbReference type="EMBL" id="SBT26008.1"/>
    </source>
</evidence>
<dbReference type="EMBL" id="FLRC01000024">
    <property type="protein sequence ID" value="SBT26008.1"/>
    <property type="molecule type" value="Genomic_DNA"/>
</dbReference>
<reference evidence="1 3" key="1">
    <citation type="submission" date="2016-06" db="EMBL/GenBank/DDBJ databases">
        <authorList>
            <person name="Kjaerup R.B."/>
            <person name="Dalgaard T.S."/>
            <person name="Juul-Madsen H.R."/>
        </authorList>
    </citation>
    <scope>NUCLEOTIDE SEQUENCE [LARGE SCALE GENOMIC DNA]</scope>
    <source>
        <strain evidence="1">Orrdi1</strain>
    </source>
</reference>
<reference evidence="2 3" key="2">
    <citation type="submission" date="2017-08" db="EMBL/GenBank/DDBJ databases">
        <authorList>
            <person name="de Groot N.N."/>
        </authorList>
    </citation>
    <scope>NUCLEOTIDE SEQUENCE [LARGE SCALE GENOMIC DNA]</scope>
    <source>
        <strain evidence="2">Orrdi1</strain>
    </source>
</reference>
<evidence type="ECO:0000313" key="3">
    <source>
        <dbReference type="Proteomes" id="UP000078558"/>
    </source>
</evidence>
<dbReference type="KEGG" id="odi:ODI_R0183"/>
<dbReference type="EMBL" id="LT907988">
    <property type="protein sequence ID" value="SOE46186.1"/>
    <property type="molecule type" value="Genomic_DNA"/>
</dbReference>
<accession>A0A1C3K3K0</accession>
<organism evidence="1 3">
    <name type="scientific">Orrella dioscoreae</name>
    <dbReference type="NCBI Taxonomy" id="1851544"/>
    <lineage>
        <taxon>Bacteria</taxon>
        <taxon>Pseudomonadati</taxon>
        <taxon>Pseudomonadota</taxon>
        <taxon>Betaproteobacteria</taxon>
        <taxon>Burkholderiales</taxon>
        <taxon>Alcaligenaceae</taxon>
        <taxon>Orrella</taxon>
    </lineage>
</organism>
<dbReference type="AlphaFoldDB" id="A0A1C3K3K0"/>
<protein>
    <submittedName>
        <fullName evidence="1">Bll5495 protein</fullName>
    </submittedName>
</protein>
<sequence length="174" mass="18347">MSMTSLAAADPAFLDDVTPLSAACAHGDAPALFAELDRRMHRSLGHLLCTVNQLDAGALRLHRLYSSNPEAYPPGGSKAKAGTDWGRHVLLEQRVFVGEGEAAIAQSFDDHAAIVALGLRSVINVPVVLAGDCLGTVNFLMADARVTDAKIEAARWAALLALPGFVLAARARVH</sequence>
<dbReference type="STRING" id="1851544.ODI_02005"/>
<keyword evidence="3" id="KW-1185">Reference proteome</keyword>
<dbReference type="Proteomes" id="UP000078558">
    <property type="component" value="Chromosome I"/>
</dbReference>
<dbReference type="SUPFAM" id="SSF55781">
    <property type="entry name" value="GAF domain-like"/>
    <property type="match status" value="1"/>
</dbReference>
<name>A0A1C3K3K0_9BURK</name>
<gene>
    <name evidence="1" type="ORF">ODI_02005</name>
    <name evidence="2" type="ORF">ODI_R0183</name>
</gene>
<evidence type="ECO:0000313" key="2">
    <source>
        <dbReference type="EMBL" id="SOE46186.1"/>
    </source>
</evidence>